<evidence type="ECO:0000256" key="4">
    <source>
        <dbReference type="ARBA" id="ARBA00023136"/>
    </source>
</evidence>
<proteinExistence type="predicted"/>
<keyword evidence="4 6" id="KW-0472">Membrane</keyword>
<accession>A0A561UHT1</accession>
<keyword evidence="3 6" id="KW-1133">Transmembrane helix</keyword>
<feature type="domain" description="Yip1" evidence="7">
    <location>
        <begin position="125"/>
        <end position="287"/>
    </location>
</feature>
<dbReference type="AlphaFoldDB" id="A0A561UHT1"/>
<sequence length="294" mass="30777">MAGNGHQSGWGGDQAGRTLPEGFTVPDGAYGAAQGGYGHRPDGYGAGGYGTDGYGPGGYGAGDRSSEYQSPEYQSSEYPSSEYPEYLDQQGGPEGGDNVTTYRAGGRTTPRAAGRRLDWRELLVGIYRAPARTFDQMRDHQVWLPAVCVSLVYGVLAVFGFGDTRSEVVKSTFTVALWSLAGAAVAFTVAGLILGTVTYALARQFGGDGPLAPTVGLAVLVGWTSDAPRLLAALVLPSSGPVVQLLAWASWLLCAVLLTVLVRRVHDLPWGKAAGAVLVQLLALLVMVKLPTLG</sequence>
<evidence type="ECO:0000256" key="6">
    <source>
        <dbReference type="SAM" id="Phobius"/>
    </source>
</evidence>
<evidence type="ECO:0000313" key="8">
    <source>
        <dbReference type="EMBL" id="TWF98913.1"/>
    </source>
</evidence>
<evidence type="ECO:0000256" key="2">
    <source>
        <dbReference type="ARBA" id="ARBA00022692"/>
    </source>
</evidence>
<keyword evidence="9" id="KW-1185">Reference proteome</keyword>
<comment type="caution">
    <text evidence="8">The sequence shown here is derived from an EMBL/GenBank/DDBJ whole genome shotgun (WGS) entry which is preliminary data.</text>
</comment>
<dbReference type="GO" id="GO:0016020">
    <property type="term" value="C:membrane"/>
    <property type="evidence" value="ECO:0007669"/>
    <property type="project" value="UniProtKB-SubCell"/>
</dbReference>
<dbReference type="Pfam" id="PF04893">
    <property type="entry name" value="Yip1"/>
    <property type="match status" value="1"/>
</dbReference>
<dbReference type="RefSeq" id="WP_145905266.1">
    <property type="nucleotide sequence ID" value="NZ_BAAAMZ010000011.1"/>
</dbReference>
<comment type="subcellular location">
    <subcellularLocation>
        <location evidence="1">Membrane</location>
        <topology evidence="1">Multi-pass membrane protein</topology>
    </subcellularLocation>
</comment>
<feature type="transmembrane region" description="Helical" evidence="6">
    <location>
        <begin position="273"/>
        <end position="292"/>
    </location>
</feature>
<gene>
    <name evidence="8" type="ORF">FHX73_112742</name>
</gene>
<feature type="region of interest" description="Disordered" evidence="5">
    <location>
        <begin position="1"/>
        <end position="107"/>
    </location>
</feature>
<evidence type="ECO:0000256" key="1">
    <source>
        <dbReference type="ARBA" id="ARBA00004141"/>
    </source>
</evidence>
<evidence type="ECO:0000259" key="7">
    <source>
        <dbReference type="Pfam" id="PF04893"/>
    </source>
</evidence>
<feature type="compositionally biased region" description="Gly residues" evidence="5">
    <location>
        <begin position="1"/>
        <end position="14"/>
    </location>
</feature>
<evidence type="ECO:0000256" key="3">
    <source>
        <dbReference type="ARBA" id="ARBA00022989"/>
    </source>
</evidence>
<feature type="transmembrane region" description="Helical" evidence="6">
    <location>
        <begin position="142"/>
        <end position="161"/>
    </location>
</feature>
<feature type="transmembrane region" description="Helical" evidence="6">
    <location>
        <begin position="173"/>
        <end position="202"/>
    </location>
</feature>
<feature type="transmembrane region" description="Helical" evidence="6">
    <location>
        <begin position="242"/>
        <end position="261"/>
    </location>
</feature>
<dbReference type="OrthoDB" id="3870840at2"/>
<dbReference type="Proteomes" id="UP000317940">
    <property type="component" value="Unassembled WGS sequence"/>
</dbReference>
<reference evidence="8 9" key="1">
    <citation type="submission" date="2019-06" db="EMBL/GenBank/DDBJ databases">
        <title>Sequencing the genomes of 1000 actinobacteria strains.</title>
        <authorList>
            <person name="Klenk H.-P."/>
        </authorList>
    </citation>
    <scope>NUCLEOTIDE SEQUENCE [LARGE SCALE GENOMIC DNA]</scope>
    <source>
        <strain evidence="8 9">DSM 44826</strain>
    </source>
</reference>
<evidence type="ECO:0000256" key="5">
    <source>
        <dbReference type="SAM" id="MobiDB-lite"/>
    </source>
</evidence>
<feature type="compositionally biased region" description="Low complexity" evidence="5">
    <location>
        <begin position="67"/>
        <end position="86"/>
    </location>
</feature>
<keyword evidence="2 6" id="KW-0812">Transmembrane</keyword>
<organism evidence="8 9">
    <name type="scientific">Kitasatospora viridis</name>
    <dbReference type="NCBI Taxonomy" id="281105"/>
    <lineage>
        <taxon>Bacteria</taxon>
        <taxon>Bacillati</taxon>
        <taxon>Actinomycetota</taxon>
        <taxon>Actinomycetes</taxon>
        <taxon>Kitasatosporales</taxon>
        <taxon>Streptomycetaceae</taxon>
        <taxon>Kitasatospora</taxon>
    </lineage>
</organism>
<evidence type="ECO:0000313" key="9">
    <source>
        <dbReference type="Proteomes" id="UP000317940"/>
    </source>
</evidence>
<feature type="compositionally biased region" description="Gly residues" evidence="5">
    <location>
        <begin position="33"/>
        <end position="61"/>
    </location>
</feature>
<dbReference type="EMBL" id="VIWT01000001">
    <property type="protein sequence ID" value="TWF98913.1"/>
    <property type="molecule type" value="Genomic_DNA"/>
</dbReference>
<name>A0A561UHT1_9ACTN</name>
<protein>
    <submittedName>
        <fullName evidence="8">Yip1-like protein</fullName>
    </submittedName>
</protein>
<dbReference type="InterPro" id="IPR006977">
    <property type="entry name" value="Yip1_dom"/>
</dbReference>